<proteinExistence type="predicted"/>
<dbReference type="STRING" id="1640674.SAMN05216323_103021"/>
<name>A0A1G6LE21_9BACT</name>
<evidence type="ECO:0000259" key="4">
    <source>
        <dbReference type="Pfam" id="PF00733"/>
    </source>
</evidence>
<dbReference type="RefSeq" id="WP_092438200.1">
    <property type="nucleotide sequence ID" value="NZ_FMYP01000030.1"/>
</dbReference>
<dbReference type="OrthoDB" id="693367at2"/>
<evidence type="ECO:0000256" key="3">
    <source>
        <dbReference type="ARBA" id="ARBA00048741"/>
    </source>
</evidence>
<dbReference type="InterPro" id="IPR051786">
    <property type="entry name" value="ASN_synthetase/amidase"/>
</dbReference>
<dbReference type="AlphaFoldDB" id="A0A1G6LE21"/>
<dbReference type="EC" id="6.3.5.4" evidence="2"/>
<dbReference type="GO" id="GO:0006529">
    <property type="term" value="P:asparagine biosynthetic process"/>
    <property type="evidence" value="ECO:0007669"/>
    <property type="project" value="InterPro"/>
</dbReference>
<keyword evidence="6" id="KW-1185">Reference proteome</keyword>
<dbReference type="InterPro" id="IPR014729">
    <property type="entry name" value="Rossmann-like_a/b/a_fold"/>
</dbReference>
<dbReference type="GO" id="GO:0004066">
    <property type="term" value="F:asparagine synthase (glutamine-hydrolyzing) activity"/>
    <property type="evidence" value="ECO:0007669"/>
    <property type="project" value="UniProtKB-EC"/>
</dbReference>
<evidence type="ECO:0000256" key="1">
    <source>
        <dbReference type="ARBA" id="ARBA00005187"/>
    </source>
</evidence>
<organism evidence="5 6">
    <name type="scientific">Williamwhitmania taraxaci</name>
    <dbReference type="NCBI Taxonomy" id="1640674"/>
    <lineage>
        <taxon>Bacteria</taxon>
        <taxon>Pseudomonadati</taxon>
        <taxon>Bacteroidota</taxon>
        <taxon>Bacteroidia</taxon>
        <taxon>Bacteroidales</taxon>
        <taxon>Williamwhitmaniaceae</taxon>
        <taxon>Williamwhitmania</taxon>
    </lineage>
</organism>
<dbReference type="SUPFAM" id="SSF56235">
    <property type="entry name" value="N-terminal nucleophile aminohydrolases (Ntn hydrolases)"/>
    <property type="match status" value="1"/>
</dbReference>
<comment type="pathway">
    <text evidence="1">Amino-acid biosynthesis; L-asparagine biosynthesis; L-asparagine from L-aspartate (L-Gln route): step 1/1.</text>
</comment>
<sequence length="523" mass="60418">MAIFQANNNDGFKWHCYGNVFVKGYAFDKSQNYFEGEHLAHLFENTNSAETLKSLTASLNGLFCAMGELPWGEFALVDKCRTFPLFYANTGNKTVISDNPYSIKETNVIREDSIASYMSTGYVTGNRTLFEEIFPVPPFSILIISKNKQSIFEYYTYATPTLIDVPFDVATNQLHCILDQAMARMVNTLNNRPVAIPLSGGYDSRFILTWLVTHDYKNVVAFSYGKEGNPDAKVAEKVARQLGVKWIPVFYSKALIDGFTSDPNFLPFCHYMSAATSMPFMQDYFAIKELVRRDLLLPGTIIIPGHSGDFIAGSHICPSVNSNWSSSEVVNEIFNHHNTTNPITKKQIVEEKKLIRQLIDQIEGLPFTLIENYNFKERQAKFIINSTRAYSYFGLEYRLPLWDSDLLAFFKKTPLDFRLNKKLYDKVLQQHYFTPMNVNFVNQEMQQVKESNFDKTKRWLKRLLPVWILKIKPMPDYLNYGLITRRLYKESNMPKPTNLGRSRNSGITYWYLHTLIEIFTNRK</sequence>
<protein>
    <recommendedName>
        <fullName evidence="2">asparagine synthase (glutamine-hydrolyzing)</fullName>
        <ecNumber evidence="2">6.3.5.4</ecNumber>
    </recommendedName>
</protein>
<dbReference type="EMBL" id="FMYP01000030">
    <property type="protein sequence ID" value="SDC40836.1"/>
    <property type="molecule type" value="Genomic_DNA"/>
</dbReference>
<dbReference type="SUPFAM" id="SSF52402">
    <property type="entry name" value="Adenine nucleotide alpha hydrolases-like"/>
    <property type="match status" value="1"/>
</dbReference>
<dbReference type="Pfam" id="PF00733">
    <property type="entry name" value="Asn_synthase"/>
    <property type="match status" value="1"/>
</dbReference>
<feature type="domain" description="Asparagine synthetase" evidence="4">
    <location>
        <begin position="178"/>
        <end position="423"/>
    </location>
</feature>
<dbReference type="PANTHER" id="PTHR43284:SF1">
    <property type="entry name" value="ASPARAGINE SYNTHETASE"/>
    <property type="match status" value="1"/>
</dbReference>
<reference evidence="5 6" key="1">
    <citation type="submission" date="2016-09" db="EMBL/GenBank/DDBJ databases">
        <authorList>
            <person name="Capua I."/>
            <person name="De Benedictis P."/>
            <person name="Joannis T."/>
            <person name="Lombin L.H."/>
            <person name="Cattoli G."/>
        </authorList>
    </citation>
    <scope>NUCLEOTIDE SEQUENCE [LARGE SCALE GENOMIC DNA]</scope>
    <source>
        <strain evidence="5 6">A7P-90m</strain>
    </source>
</reference>
<evidence type="ECO:0000313" key="6">
    <source>
        <dbReference type="Proteomes" id="UP000199452"/>
    </source>
</evidence>
<evidence type="ECO:0000313" key="5">
    <source>
        <dbReference type="EMBL" id="SDC40836.1"/>
    </source>
</evidence>
<dbReference type="Proteomes" id="UP000199452">
    <property type="component" value="Unassembled WGS sequence"/>
</dbReference>
<accession>A0A1G6LE21</accession>
<evidence type="ECO:0000256" key="2">
    <source>
        <dbReference type="ARBA" id="ARBA00012737"/>
    </source>
</evidence>
<dbReference type="PANTHER" id="PTHR43284">
    <property type="entry name" value="ASPARAGINE SYNTHETASE (GLUTAMINE-HYDROLYZING)"/>
    <property type="match status" value="1"/>
</dbReference>
<dbReference type="Gene3D" id="3.40.50.620">
    <property type="entry name" value="HUPs"/>
    <property type="match status" value="1"/>
</dbReference>
<dbReference type="InterPro" id="IPR029055">
    <property type="entry name" value="Ntn_hydrolases_N"/>
</dbReference>
<gene>
    <name evidence="5" type="ORF">SAMN05216323_103021</name>
</gene>
<comment type="catalytic activity">
    <reaction evidence="3">
        <text>L-aspartate + L-glutamine + ATP + H2O = L-asparagine + L-glutamate + AMP + diphosphate + H(+)</text>
        <dbReference type="Rhea" id="RHEA:12228"/>
        <dbReference type="ChEBI" id="CHEBI:15377"/>
        <dbReference type="ChEBI" id="CHEBI:15378"/>
        <dbReference type="ChEBI" id="CHEBI:29985"/>
        <dbReference type="ChEBI" id="CHEBI:29991"/>
        <dbReference type="ChEBI" id="CHEBI:30616"/>
        <dbReference type="ChEBI" id="CHEBI:33019"/>
        <dbReference type="ChEBI" id="CHEBI:58048"/>
        <dbReference type="ChEBI" id="CHEBI:58359"/>
        <dbReference type="ChEBI" id="CHEBI:456215"/>
        <dbReference type="EC" id="6.3.5.4"/>
    </reaction>
</comment>
<dbReference type="InterPro" id="IPR001962">
    <property type="entry name" value="Asn_synthase"/>
</dbReference>